<feature type="region of interest" description="Disordered" evidence="1">
    <location>
        <begin position="1"/>
        <end position="23"/>
    </location>
</feature>
<comment type="caution">
    <text evidence="2">The sequence shown here is derived from an EMBL/GenBank/DDBJ whole genome shotgun (WGS) entry which is preliminary data.</text>
</comment>
<protein>
    <submittedName>
        <fullName evidence="2">Uncharacterized protein</fullName>
    </submittedName>
</protein>
<sequence>MDTKATTSDHTDTGGALVEESPAPLEEAGTVRKHVSTAAMCSASQTVTVCHLAKLPVASQCPRPAGFCTDDSPALLEKVGCLAQNSAEADCLFSVGTRADELPITMGKADLEGDRALKHTVFWYSSDRNVLLPQILPHLLFGFPFYCTLVLNQFFTPLLKSNSTAQSSSTLPVLKPSPLPSVPLVSAETSSQHAYPSPPATSTPDISQPEPSHTTSLSGTNKHPTVT</sequence>
<evidence type="ECO:0000313" key="3">
    <source>
        <dbReference type="Proteomes" id="UP000737018"/>
    </source>
</evidence>
<dbReference type="AlphaFoldDB" id="A0A8J4VJ20"/>
<keyword evidence="3" id="KW-1185">Reference proteome</keyword>
<evidence type="ECO:0000256" key="1">
    <source>
        <dbReference type="SAM" id="MobiDB-lite"/>
    </source>
</evidence>
<proteinExistence type="predicted"/>
<dbReference type="Proteomes" id="UP000737018">
    <property type="component" value="Unassembled WGS sequence"/>
</dbReference>
<reference evidence="2" key="1">
    <citation type="submission" date="2020-03" db="EMBL/GenBank/DDBJ databases">
        <title>Castanea mollissima Vanexum genome sequencing.</title>
        <authorList>
            <person name="Staton M."/>
        </authorList>
    </citation>
    <scope>NUCLEOTIDE SEQUENCE</scope>
    <source>
        <tissue evidence="2">Leaf</tissue>
    </source>
</reference>
<feature type="region of interest" description="Disordered" evidence="1">
    <location>
        <begin position="182"/>
        <end position="227"/>
    </location>
</feature>
<feature type="compositionally biased region" description="Polar residues" evidence="1">
    <location>
        <begin position="202"/>
        <end position="227"/>
    </location>
</feature>
<gene>
    <name evidence="2" type="ORF">CMV_016795</name>
</gene>
<name>A0A8J4VJ20_9ROSI</name>
<evidence type="ECO:0000313" key="2">
    <source>
        <dbReference type="EMBL" id="KAF3958285.1"/>
    </source>
</evidence>
<feature type="compositionally biased region" description="Basic and acidic residues" evidence="1">
    <location>
        <begin position="1"/>
        <end position="12"/>
    </location>
</feature>
<accession>A0A8J4VJ20</accession>
<dbReference type="EMBL" id="JRKL02002596">
    <property type="protein sequence ID" value="KAF3958285.1"/>
    <property type="molecule type" value="Genomic_DNA"/>
</dbReference>
<organism evidence="2 3">
    <name type="scientific">Castanea mollissima</name>
    <name type="common">Chinese chestnut</name>
    <dbReference type="NCBI Taxonomy" id="60419"/>
    <lineage>
        <taxon>Eukaryota</taxon>
        <taxon>Viridiplantae</taxon>
        <taxon>Streptophyta</taxon>
        <taxon>Embryophyta</taxon>
        <taxon>Tracheophyta</taxon>
        <taxon>Spermatophyta</taxon>
        <taxon>Magnoliopsida</taxon>
        <taxon>eudicotyledons</taxon>
        <taxon>Gunneridae</taxon>
        <taxon>Pentapetalae</taxon>
        <taxon>rosids</taxon>
        <taxon>fabids</taxon>
        <taxon>Fagales</taxon>
        <taxon>Fagaceae</taxon>
        <taxon>Castanea</taxon>
    </lineage>
</organism>